<name>G2SQZ0_LIGR2</name>
<accession>G2SQZ0</accession>
<gene>
    <name evidence="1" type="ordered locus">LRC_14790</name>
</gene>
<proteinExistence type="predicted"/>
<dbReference type="HOGENOM" id="CLU_3169598_0_0_9"/>
<evidence type="ECO:0000313" key="1">
    <source>
        <dbReference type="EMBL" id="AEN78727.1"/>
    </source>
</evidence>
<dbReference type="Proteomes" id="UP000001279">
    <property type="component" value="Chromosome"/>
</dbReference>
<protein>
    <submittedName>
        <fullName evidence="1">Uncharacterized protein</fullName>
    </submittedName>
</protein>
<dbReference type="EMBL" id="CP003032">
    <property type="protein sequence ID" value="AEN78727.1"/>
    <property type="molecule type" value="Genomic_DNA"/>
</dbReference>
<reference evidence="1 2" key="1">
    <citation type="journal article" date="2011" name="Microb. Cell Fact.">
        <title>Genome sequences and comparative genomics of two Lactobacillus ruminis strains from the bovine and human intestinal tracts.</title>
        <authorList>
            <person name="Forde B.M."/>
            <person name="Neville B.A."/>
            <person name="O'Donnell M.M."/>
            <person name="Riboulet-Bisson E."/>
            <person name="Claesson M.J."/>
            <person name="Coghlan A."/>
            <person name="Ross R.P."/>
            <person name="O'Toole P.W."/>
        </authorList>
    </citation>
    <scope>NUCLEOTIDE SEQUENCE [LARGE SCALE GENOMIC DNA]</scope>
    <source>
        <strain evidence="2">ATCC 27782 / RF3</strain>
    </source>
</reference>
<sequence>MEGDCHAYAKNRIRFAIDCKSDPVFRLRHRFSTEKAILSKKAVTSGY</sequence>
<organism evidence="1 2">
    <name type="scientific">Ligilactobacillus ruminis (strain ATCC 27782 / RF3)</name>
    <name type="common">Lactobacillus ruminis</name>
    <dbReference type="NCBI Taxonomy" id="1069534"/>
    <lineage>
        <taxon>Bacteria</taxon>
        <taxon>Bacillati</taxon>
        <taxon>Bacillota</taxon>
        <taxon>Bacilli</taxon>
        <taxon>Lactobacillales</taxon>
        <taxon>Lactobacillaceae</taxon>
        <taxon>Ligilactobacillus</taxon>
    </lineage>
</organism>
<keyword evidence="2" id="KW-1185">Reference proteome</keyword>
<dbReference type="PATRIC" id="fig|1069534.5.peg.1580"/>
<evidence type="ECO:0000313" key="2">
    <source>
        <dbReference type="Proteomes" id="UP000001279"/>
    </source>
</evidence>
<dbReference type="AlphaFoldDB" id="G2SQZ0"/>
<dbReference type="KEGG" id="lrm:LRC_14790"/>